<keyword evidence="2" id="KW-1185">Reference proteome</keyword>
<dbReference type="Proteomes" id="UP000807504">
    <property type="component" value="Unassembled WGS sequence"/>
</dbReference>
<proteinExistence type="predicted"/>
<reference evidence="1" key="1">
    <citation type="journal article" date="2020" name="bioRxiv">
        <title>Chromosome-level reference genome of the European wasp spider Argiope bruennichi: a resource for studies on range expansion and evolutionary adaptation.</title>
        <authorList>
            <person name="Sheffer M.M."/>
            <person name="Hoppe A."/>
            <person name="Krehenwinkel H."/>
            <person name="Uhl G."/>
            <person name="Kuss A.W."/>
            <person name="Jensen L."/>
            <person name="Jensen C."/>
            <person name="Gillespie R.G."/>
            <person name="Hoff K.J."/>
            <person name="Prost S."/>
        </authorList>
    </citation>
    <scope>NUCLEOTIDE SEQUENCE</scope>
</reference>
<dbReference type="AlphaFoldDB" id="A0A8T0F5N5"/>
<name>A0A8T0F5N5_ARGBR</name>
<gene>
    <name evidence="1" type="ORF">HNY73_011234</name>
</gene>
<evidence type="ECO:0000313" key="1">
    <source>
        <dbReference type="EMBL" id="KAF8785722.1"/>
    </source>
</evidence>
<protein>
    <submittedName>
        <fullName evidence="1">Uncharacterized protein</fullName>
    </submittedName>
</protein>
<evidence type="ECO:0000313" key="2">
    <source>
        <dbReference type="Proteomes" id="UP000807504"/>
    </source>
</evidence>
<sequence length="290" mass="33071">MKNNESANDYVARARGIATKCHSLGLDVTPRELVYYTVRGLKGKFSKVREILKTQRDKSMDEILEILREEEITCYSPTSTRAEGINAEVFYSRKNKSSDVSVTSVDAQIISPRTVFTGIKILVEVLHAMKIIKGEIHNIVPTNQRSVSDVFTTSHQEESLSDNVVYSLMSKQFTGPLVWELESFGRNGFSWYLDLAETFRPILVASQDVQHIAVVLPLLSHLQFQMLSSLVDFLLKAFELQVRRDAVQVSEIRRSSFLLSQDELNRPYQGIFLLFSPEANSDVFDWLLRQ</sequence>
<reference evidence="1" key="2">
    <citation type="submission" date="2020-06" db="EMBL/GenBank/DDBJ databases">
        <authorList>
            <person name="Sheffer M."/>
        </authorList>
    </citation>
    <scope>NUCLEOTIDE SEQUENCE</scope>
</reference>
<dbReference type="EMBL" id="JABXBU010000030">
    <property type="protein sequence ID" value="KAF8785722.1"/>
    <property type="molecule type" value="Genomic_DNA"/>
</dbReference>
<accession>A0A8T0F5N5</accession>
<comment type="caution">
    <text evidence="1">The sequence shown here is derived from an EMBL/GenBank/DDBJ whole genome shotgun (WGS) entry which is preliminary data.</text>
</comment>
<organism evidence="1 2">
    <name type="scientific">Argiope bruennichi</name>
    <name type="common">Wasp spider</name>
    <name type="synonym">Aranea bruennichi</name>
    <dbReference type="NCBI Taxonomy" id="94029"/>
    <lineage>
        <taxon>Eukaryota</taxon>
        <taxon>Metazoa</taxon>
        <taxon>Ecdysozoa</taxon>
        <taxon>Arthropoda</taxon>
        <taxon>Chelicerata</taxon>
        <taxon>Arachnida</taxon>
        <taxon>Araneae</taxon>
        <taxon>Araneomorphae</taxon>
        <taxon>Entelegynae</taxon>
        <taxon>Araneoidea</taxon>
        <taxon>Araneidae</taxon>
        <taxon>Argiope</taxon>
    </lineage>
</organism>